<organism evidence="2 3">
    <name type="scientific">Microbacterium testaceum</name>
    <name type="common">Aureobacterium testaceum</name>
    <name type="synonym">Brevibacterium testaceum</name>
    <dbReference type="NCBI Taxonomy" id="2033"/>
    <lineage>
        <taxon>Bacteria</taxon>
        <taxon>Bacillati</taxon>
        <taxon>Actinomycetota</taxon>
        <taxon>Actinomycetes</taxon>
        <taxon>Micrococcales</taxon>
        <taxon>Microbacteriaceae</taxon>
        <taxon>Microbacterium</taxon>
    </lineage>
</organism>
<dbReference type="PATRIC" id="fig|2033.6.peg.2168"/>
<evidence type="ECO:0000313" key="3">
    <source>
        <dbReference type="Proteomes" id="UP000075025"/>
    </source>
</evidence>
<dbReference type="Proteomes" id="UP000075025">
    <property type="component" value="Unassembled WGS sequence"/>
</dbReference>
<name>A0A147EYV8_MICTE</name>
<proteinExistence type="predicted"/>
<dbReference type="AlphaFoldDB" id="A0A147EYV8"/>
<evidence type="ECO:0000256" key="1">
    <source>
        <dbReference type="SAM" id="MobiDB-lite"/>
    </source>
</evidence>
<comment type="caution">
    <text evidence="2">The sequence shown here is derived from an EMBL/GenBank/DDBJ whole genome shotgun (WGS) entry which is preliminary data.</text>
</comment>
<reference evidence="2 3" key="1">
    <citation type="journal article" date="2016" name="Front. Microbiol.">
        <title>Genomic Resource of Rice Seed Associated Bacteria.</title>
        <authorList>
            <person name="Midha S."/>
            <person name="Bansal K."/>
            <person name="Sharma S."/>
            <person name="Kumar N."/>
            <person name="Patil P.P."/>
            <person name="Chaudhry V."/>
            <person name="Patil P.B."/>
        </authorList>
    </citation>
    <scope>NUCLEOTIDE SEQUENCE [LARGE SCALE GENOMIC DNA]</scope>
    <source>
        <strain evidence="2 3">NS220</strain>
    </source>
</reference>
<sequence>MTATTTTAAAAAAIIVREPAGPGKRRGADTTLAREADRFTCGIALLPDRDRIVGERASHRHERGETTPSTENPTENRCPGPVAAHRYKGSGAPSAHRLKPGPRHAN</sequence>
<dbReference type="EMBL" id="LDRT01000032">
    <property type="protein sequence ID" value="KTR95445.1"/>
    <property type="molecule type" value="Genomic_DNA"/>
</dbReference>
<feature type="compositionally biased region" description="Basic and acidic residues" evidence="1">
    <location>
        <begin position="54"/>
        <end position="65"/>
    </location>
</feature>
<protein>
    <submittedName>
        <fullName evidence="2">Uncharacterized protein</fullName>
    </submittedName>
</protein>
<feature type="region of interest" description="Disordered" evidence="1">
    <location>
        <begin position="54"/>
        <end position="106"/>
    </location>
</feature>
<feature type="compositionally biased region" description="Low complexity" evidence="1">
    <location>
        <begin position="66"/>
        <end position="76"/>
    </location>
</feature>
<evidence type="ECO:0000313" key="2">
    <source>
        <dbReference type="EMBL" id="KTR95445.1"/>
    </source>
</evidence>
<gene>
    <name evidence="2" type="ORF">NS220_05975</name>
</gene>
<feature type="compositionally biased region" description="Basic residues" evidence="1">
    <location>
        <begin position="96"/>
        <end position="106"/>
    </location>
</feature>
<accession>A0A147EYV8</accession>